<proteinExistence type="predicted"/>
<dbReference type="AlphaFoldDB" id="A0A9J6AYM7"/>
<dbReference type="Proteomes" id="UP000824120">
    <property type="component" value="Chromosome 1"/>
</dbReference>
<protein>
    <submittedName>
        <fullName evidence="1">Uncharacterized protein</fullName>
    </submittedName>
</protein>
<evidence type="ECO:0000313" key="1">
    <source>
        <dbReference type="EMBL" id="KAG5629548.1"/>
    </source>
</evidence>
<comment type="caution">
    <text evidence="1">The sequence shown here is derived from an EMBL/GenBank/DDBJ whole genome shotgun (WGS) entry which is preliminary data.</text>
</comment>
<organism evidence="1 2">
    <name type="scientific">Solanum commersonii</name>
    <name type="common">Commerson's wild potato</name>
    <name type="synonym">Commerson's nightshade</name>
    <dbReference type="NCBI Taxonomy" id="4109"/>
    <lineage>
        <taxon>Eukaryota</taxon>
        <taxon>Viridiplantae</taxon>
        <taxon>Streptophyta</taxon>
        <taxon>Embryophyta</taxon>
        <taxon>Tracheophyta</taxon>
        <taxon>Spermatophyta</taxon>
        <taxon>Magnoliopsida</taxon>
        <taxon>eudicotyledons</taxon>
        <taxon>Gunneridae</taxon>
        <taxon>Pentapetalae</taxon>
        <taxon>asterids</taxon>
        <taxon>lamiids</taxon>
        <taxon>Solanales</taxon>
        <taxon>Solanaceae</taxon>
        <taxon>Solanoideae</taxon>
        <taxon>Solaneae</taxon>
        <taxon>Solanum</taxon>
    </lineage>
</organism>
<gene>
    <name evidence="1" type="ORF">H5410_001265</name>
</gene>
<dbReference type="EMBL" id="JACXVP010000001">
    <property type="protein sequence ID" value="KAG5629548.1"/>
    <property type="molecule type" value="Genomic_DNA"/>
</dbReference>
<name>A0A9J6AYM7_SOLCO</name>
<keyword evidence="2" id="KW-1185">Reference proteome</keyword>
<sequence length="163" mass="19210">MKNKKALLLTNVISFFLKLFSTDELFKPRINIFWESYFFPRNNNFLFLILINLYEFVFKCRTFVCPYLKGVNLHGCGLCYDFGDDEYKCNNNTLFKVFMGVQVGIRVNDGNQNFIGEYQWFDLTSLKGCIGLYCGNDMYGDITFELDVWIMEQDAWMDSVNEN</sequence>
<reference evidence="1 2" key="1">
    <citation type="submission" date="2020-09" db="EMBL/GenBank/DDBJ databases">
        <title>De no assembly of potato wild relative species, Solanum commersonii.</title>
        <authorList>
            <person name="Cho K."/>
        </authorList>
    </citation>
    <scope>NUCLEOTIDE SEQUENCE [LARGE SCALE GENOMIC DNA]</scope>
    <source>
        <strain evidence="1">LZ3.2</strain>
        <tissue evidence="1">Leaf</tissue>
    </source>
</reference>
<accession>A0A9J6AYM7</accession>
<evidence type="ECO:0000313" key="2">
    <source>
        <dbReference type="Proteomes" id="UP000824120"/>
    </source>
</evidence>